<name>A0ABX5KPB1_9BURK</name>
<keyword evidence="3" id="KW-1003">Cell membrane</keyword>
<keyword evidence="6 8" id="KW-1133">Transmembrane helix</keyword>
<keyword evidence="11" id="KW-1185">Reference proteome</keyword>
<feature type="domain" description="Major facilitator superfamily (MFS) profile" evidence="9">
    <location>
        <begin position="18"/>
        <end position="431"/>
    </location>
</feature>
<evidence type="ECO:0000256" key="3">
    <source>
        <dbReference type="ARBA" id="ARBA00022475"/>
    </source>
</evidence>
<sequence length="433" mass="45414">MSTHALEADTAMEMGKKAAFSTVVGNALEWFDFASYAFFASIIANHFFPVQDHATAMIGTFAVFGIGLVARPLGALFFGRFGDVRGRKVALLIAMPMMGAGTLLIGLLPTYAQIGIAAPIGLVLCRLLQGFSAGGEVGNAIAFLIEWAPPRKRGFYSSLQQASAVGGTLLGSGLAASLSSAMGHELLASIGWRIPFVVGGLVIAPLGYYFRSKVDETPFFAEQEHGAANQARPASAARQSIGLLCLKTVGISTVWVVAFYTFLIYVPSFLSLHGRIPASIALWINTAGLLMMVISIVLSSIVSDIVGRKPLLIIAGLAFLLLSYPLFVLFVRSDSTALVFLGVVLSGGLVGIFAGTCPAAMAEMYPTQLRTTGVSIGFGLSTAIFGGFASLISESLIKLTGSPLSPSYYVILAAALSLPVIFSLKETAHAPLA</sequence>
<keyword evidence="5" id="KW-0769">Symport</keyword>
<evidence type="ECO:0000256" key="6">
    <source>
        <dbReference type="ARBA" id="ARBA00022989"/>
    </source>
</evidence>
<evidence type="ECO:0000313" key="10">
    <source>
        <dbReference type="EMBL" id="PVX82941.1"/>
    </source>
</evidence>
<dbReference type="InterPro" id="IPR036259">
    <property type="entry name" value="MFS_trans_sf"/>
</dbReference>
<dbReference type="PROSITE" id="PS50850">
    <property type="entry name" value="MFS"/>
    <property type="match status" value="1"/>
</dbReference>
<dbReference type="Gene3D" id="1.20.1250.20">
    <property type="entry name" value="MFS general substrate transporter like domains"/>
    <property type="match status" value="2"/>
</dbReference>
<feature type="transmembrane region" description="Helical" evidence="8">
    <location>
        <begin position="155"/>
        <end position="178"/>
    </location>
</feature>
<dbReference type="InterPro" id="IPR005828">
    <property type="entry name" value="MFS_sugar_transport-like"/>
</dbReference>
<proteinExistence type="predicted"/>
<feature type="transmembrane region" description="Helical" evidence="8">
    <location>
        <begin position="373"/>
        <end position="392"/>
    </location>
</feature>
<dbReference type="RefSeq" id="WP_224044119.1">
    <property type="nucleotide sequence ID" value="NZ_CAJZAT010000194.1"/>
</dbReference>
<gene>
    <name evidence="10" type="ORF">C7402_108314</name>
</gene>
<dbReference type="PROSITE" id="PS00217">
    <property type="entry name" value="SUGAR_TRANSPORT_2"/>
    <property type="match status" value="1"/>
</dbReference>
<dbReference type="PANTHER" id="PTHR43528:SF1">
    <property type="entry name" value="ALPHA-KETOGLUTARATE PERMEASE"/>
    <property type="match status" value="1"/>
</dbReference>
<evidence type="ECO:0000259" key="9">
    <source>
        <dbReference type="PROSITE" id="PS50850"/>
    </source>
</evidence>
<feature type="transmembrane region" description="Helical" evidence="8">
    <location>
        <begin position="241"/>
        <end position="266"/>
    </location>
</feature>
<evidence type="ECO:0000256" key="2">
    <source>
        <dbReference type="ARBA" id="ARBA00022448"/>
    </source>
</evidence>
<comment type="subcellular location">
    <subcellularLocation>
        <location evidence="1">Cell membrane</location>
        <topology evidence="1">Multi-pass membrane protein</topology>
    </subcellularLocation>
</comment>
<dbReference type="SUPFAM" id="SSF103473">
    <property type="entry name" value="MFS general substrate transporter"/>
    <property type="match status" value="1"/>
</dbReference>
<dbReference type="InterPro" id="IPR005829">
    <property type="entry name" value="Sugar_transporter_CS"/>
</dbReference>
<comment type="caution">
    <text evidence="10">The sequence shown here is derived from an EMBL/GenBank/DDBJ whole genome shotgun (WGS) entry which is preliminary data.</text>
</comment>
<evidence type="ECO:0000313" key="11">
    <source>
        <dbReference type="Proteomes" id="UP000245712"/>
    </source>
</evidence>
<keyword evidence="7 8" id="KW-0472">Membrane</keyword>
<dbReference type="Proteomes" id="UP000245712">
    <property type="component" value="Unassembled WGS sequence"/>
</dbReference>
<feature type="transmembrane region" description="Helical" evidence="8">
    <location>
        <begin position="407"/>
        <end position="424"/>
    </location>
</feature>
<dbReference type="PANTHER" id="PTHR43528">
    <property type="entry name" value="ALPHA-KETOGLUTARATE PERMEASE"/>
    <property type="match status" value="1"/>
</dbReference>
<evidence type="ECO:0000256" key="4">
    <source>
        <dbReference type="ARBA" id="ARBA00022692"/>
    </source>
</evidence>
<dbReference type="InterPro" id="IPR051084">
    <property type="entry name" value="H+-coupled_symporters"/>
</dbReference>
<protein>
    <submittedName>
        <fullName evidence="10">MHS family proline/betaine transporter-like MFS transporter</fullName>
    </submittedName>
</protein>
<evidence type="ECO:0000256" key="5">
    <source>
        <dbReference type="ARBA" id="ARBA00022847"/>
    </source>
</evidence>
<keyword evidence="2" id="KW-0813">Transport</keyword>
<dbReference type="EMBL" id="QEOB01000008">
    <property type="protein sequence ID" value="PVX82941.1"/>
    <property type="molecule type" value="Genomic_DNA"/>
</dbReference>
<feature type="transmembrane region" description="Helical" evidence="8">
    <location>
        <begin position="278"/>
        <end position="299"/>
    </location>
</feature>
<accession>A0ABX5KPB1</accession>
<feature type="transmembrane region" description="Helical" evidence="8">
    <location>
        <begin position="89"/>
        <end position="108"/>
    </location>
</feature>
<organism evidence="10 11">
    <name type="scientific">Paraburkholderia unamae</name>
    <dbReference type="NCBI Taxonomy" id="219649"/>
    <lineage>
        <taxon>Bacteria</taxon>
        <taxon>Pseudomonadati</taxon>
        <taxon>Pseudomonadota</taxon>
        <taxon>Betaproteobacteria</taxon>
        <taxon>Burkholderiales</taxon>
        <taxon>Burkholderiaceae</taxon>
        <taxon>Paraburkholderia</taxon>
    </lineage>
</organism>
<evidence type="ECO:0000256" key="1">
    <source>
        <dbReference type="ARBA" id="ARBA00004651"/>
    </source>
</evidence>
<feature type="transmembrane region" description="Helical" evidence="8">
    <location>
        <begin position="337"/>
        <end position="361"/>
    </location>
</feature>
<dbReference type="Pfam" id="PF00083">
    <property type="entry name" value="Sugar_tr"/>
    <property type="match status" value="2"/>
</dbReference>
<feature type="transmembrane region" description="Helical" evidence="8">
    <location>
        <begin position="190"/>
        <end position="210"/>
    </location>
</feature>
<dbReference type="PROSITE" id="PS00216">
    <property type="entry name" value="SUGAR_TRANSPORT_1"/>
    <property type="match status" value="1"/>
</dbReference>
<dbReference type="InterPro" id="IPR020846">
    <property type="entry name" value="MFS_dom"/>
</dbReference>
<reference evidence="10 11" key="1">
    <citation type="submission" date="2018-05" db="EMBL/GenBank/DDBJ databases">
        <title>Genomic Encyclopedia of Type Strains, Phase IV (KMG-V): Genome sequencing to study the core and pangenomes of soil and plant-associated prokaryotes.</title>
        <authorList>
            <person name="Whitman W."/>
        </authorList>
    </citation>
    <scope>NUCLEOTIDE SEQUENCE [LARGE SCALE GENOMIC DNA]</scope>
    <source>
        <strain evidence="10 11">SCZa-39</strain>
    </source>
</reference>
<evidence type="ECO:0000256" key="7">
    <source>
        <dbReference type="ARBA" id="ARBA00023136"/>
    </source>
</evidence>
<evidence type="ECO:0000256" key="8">
    <source>
        <dbReference type="SAM" id="Phobius"/>
    </source>
</evidence>
<keyword evidence="4 8" id="KW-0812">Transmembrane</keyword>
<feature type="transmembrane region" description="Helical" evidence="8">
    <location>
        <begin position="311"/>
        <end position="331"/>
    </location>
</feature>
<feature type="transmembrane region" description="Helical" evidence="8">
    <location>
        <begin position="54"/>
        <end position="77"/>
    </location>
</feature>
<feature type="transmembrane region" description="Helical" evidence="8">
    <location>
        <begin position="30"/>
        <end position="48"/>
    </location>
</feature>